<keyword evidence="6" id="KW-0902">Two-component regulatory system</keyword>
<dbReference type="PANTHER" id="PTHR45339">
    <property type="entry name" value="HYBRID SIGNAL TRANSDUCTION HISTIDINE KINASE J"/>
    <property type="match status" value="1"/>
</dbReference>
<evidence type="ECO:0000259" key="10">
    <source>
        <dbReference type="PROSITE" id="PS50110"/>
    </source>
</evidence>
<evidence type="ECO:0000256" key="6">
    <source>
        <dbReference type="ARBA" id="ARBA00023012"/>
    </source>
</evidence>
<sequence length="498" mass="56569">MKDYFSTTYRRMLALIAIAGIIFLSMCFFAFYFIGDQDKRIIAFLIIGFIITMGSYVFFYRKLIEKPLNLITNVLEKNDTSAIIQLQKSSKEFSYIGDLFLSSNQQKEELKQAKEKAEESELLKASFLTNLSHEIRTPMNAILGFSDLLNSQKLTDSEKIEYIDIIRRSGKNLVSIIDDLIEMSKIDTNQVTPNHVPFNLNAVLNDIKQTIDITIPKDKPLKVFLDEPKHPVVFQLISDETKLRQVIVNLINNAVKYTEHGTVNFGYKINPEDNALEFFVKDTGIGISEGEFTNIFSRFNRIQNDKTIKLSGLGLGLSISKAYIEMLGGKIWLESTENIGTTFSFTIPLKLDGLPVVEQMEKAINTVDKAKPLNILIAEDNDINFMLIKRVLSIRKYTVIRAKNGEEAVAVCREDNSIQLIIMDLKMPKMGGFEARKIIKTFKPYLPVIAHTAYSSTEINNEVFDAGFIDCITKPLDKTELFKVIDRIEHLTPNPVLV</sequence>
<dbReference type="InterPro" id="IPR004358">
    <property type="entry name" value="Sig_transdc_His_kin-like_C"/>
</dbReference>
<evidence type="ECO:0000256" key="5">
    <source>
        <dbReference type="ARBA" id="ARBA00022777"/>
    </source>
</evidence>
<dbReference type="PRINTS" id="PR00344">
    <property type="entry name" value="BCTRLSENSOR"/>
</dbReference>
<evidence type="ECO:0000256" key="4">
    <source>
        <dbReference type="ARBA" id="ARBA00022679"/>
    </source>
</evidence>
<dbReference type="Gene3D" id="3.40.50.2300">
    <property type="match status" value="1"/>
</dbReference>
<feature type="transmembrane region" description="Helical" evidence="8">
    <location>
        <begin position="12"/>
        <end position="35"/>
    </location>
</feature>
<dbReference type="InterPro" id="IPR003661">
    <property type="entry name" value="HisK_dim/P_dom"/>
</dbReference>
<gene>
    <name evidence="11" type="ORF">N7U66_17900</name>
</gene>
<keyword evidence="11" id="KW-0547">Nucleotide-binding</keyword>
<feature type="transmembrane region" description="Helical" evidence="8">
    <location>
        <begin position="41"/>
        <end position="60"/>
    </location>
</feature>
<dbReference type="CDD" id="cd00082">
    <property type="entry name" value="HisKA"/>
    <property type="match status" value="1"/>
</dbReference>
<evidence type="ECO:0000256" key="8">
    <source>
        <dbReference type="SAM" id="Phobius"/>
    </source>
</evidence>
<accession>A0A9E8MUE8</accession>
<dbReference type="InterPro" id="IPR001789">
    <property type="entry name" value="Sig_transdc_resp-reg_receiver"/>
</dbReference>
<dbReference type="GO" id="GO:0005524">
    <property type="term" value="F:ATP binding"/>
    <property type="evidence" value="ECO:0007669"/>
    <property type="project" value="UniProtKB-KW"/>
</dbReference>
<evidence type="ECO:0000256" key="7">
    <source>
        <dbReference type="PROSITE-ProRule" id="PRU00169"/>
    </source>
</evidence>
<keyword evidence="12" id="KW-1185">Reference proteome</keyword>
<dbReference type="SUPFAM" id="SSF47384">
    <property type="entry name" value="Homodimeric domain of signal transducing histidine kinase"/>
    <property type="match status" value="1"/>
</dbReference>
<organism evidence="11 12">
    <name type="scientific">Lacinutrix neustonica</name>
    <dbReference type="NCBI Taxonomy" id="2980107"/>
    <lineage>
        <taxon>Bacteria</taxon>
        <taxon>Pseudomonadati</taxon>
        <taxon>Bacteroidota</taxon>
        <taxon>Flavobacteriia</taxon>
        <taxon>Flavobacteriales</taxon>
        <taxon>Flavobacteriaceae</taxon>
        <taxon>Lacinutrix</taxon>
    </lineage>
</organism>
<dbReference type="PANTHER" id="PTHR45339:SF1">
    <property type="entry name" value="HYBRID SIGNAL TRANSDUCTION HISTIDINE KINASE J"/>
    <property type="match status" value="1"/>
</dbReference>
<name>A0A9E8MUE8_9FLAO</name>
<dbReference type="AlphaFoldDB" id="A0A9E8MUE8"/>
<evidence type="ECO:0000256" key="1">
    <source>
        <dbReference type="ARBA" id="ARBA00000085"/>
    </source>
</evidence>
<dbReference type="InterPro" id="IPR005467">
    <property type="entry name" value="His_kinase_dom"/>
</dbReference>
<dbReference type="InterPro" id="IPR036890">
    <property type="entry name" value="HATPase_C_sf"/>
</dbReference>
<dbReference type="CDD" id="cd17546">
    <property type="entry name" value="REC_hyHK_CKI1_RcsC-like"/>
    <property type="match status" value="1"/>
</dbReference>
<evidence type="ECO:0000313" key="12">
    <source>
        <dbReference type="Proteomes" id="UP001164705"/>
    </source>
</evidence>
<dbReference type="SMART" id="SM00387">
    <property type="entry name" value="HATPase_c"/>
    <property type="match status" value="1"/>
</dbReference>
<keyword evidence="4" id="KW-0808">Transferase</keyword>
<reference evidence="11" key="1">
    <citation type="submission" date="2022-11" db="EMBL/GenBank/DDBJ databases">
        <title>Lacinutrix neustonica HL-RS19T sp. nov., isolated from the surface microlayer sample of brackish Lake Shihwa.</title>
        <authorList>
            <person name="Choi J.Y."/>
            <person name="Hwang C.Y."/>
        </authorList>
    </citation>
    <scope>NUCLEOTIDE SEQUENCE</scope>
    <source>
        <strain evidence="11">HL-RS19</strain>
    </source>
</reference>
<keyword evidence="3 7" id="KW-0597">Phosphoprotein</keyword>
<evidence type="ECO:0000313" key="11">
    <source>
        <dbReference type="EMBL" id="WAC01747.1"/>
    </source>
</evidence>
<dbReference type="KEGG" id="lnu:N7U66_17900"/>
<evidence type="ECO:0000259" key="9">
    <source>
        <dbReference type="PROSITE" id="PS50109"/>
    </source>
</evidence>
<evidence type="ECO:0000256" key="3">
    <source>
        <dbReference type="ARBA" id="ARBA00022553"/>
    </source>
</evidence>
<proteinExistence type="predicted"/>
<dbReference type="SUPFAM" id="SSF55874">
    <property type="entry name" value="ATPase domain of HSP90 chaperone/DNA topoisomerase II/histidine kinase"/>
    <property type="match status" value="1"/>
</dbReference>
<dbReference type="RefSeq" id="WP_267676345.1">
    <property type="nucleotide sequence ID" value="NZ_CP113088.1"/>
</dbReference>
<keyword evidence="8" id="KW-0472">Membrane</keyword>
<dbReference type="SMART" id="SM00388">
    <property type="entry name" value="HisKA"/>
    <property type="match status" value="1"/>
</dbReference>
<dbReference type="Proteomes" id="UP001164705">
    <property type="component" value="Chromosome"/>
</dbReference>
<evidence type="ECO:0000256" key="2">
    <source>
        <dbReference type="ARBA" id="ARBA00012438"/>
    </source>
</evidence>
<dbReference type="Pfam" id="PF00512">
    <property type="entry name" value="HisKA"/>
    <property type="match status" value="1"/>
</dbReference>
<dbReference type="SMART" id="SM00448">
    <property type="entry name" value="REC"/>
    <property type="match status" value="1"/>
</dbReference>
<keyword evidence="8" id="KW-0812">Transmembrane</keyword>
<feature type="modified residue" description="4-aspartylphosphate" evidence="7">
    <location>
        <position position="424"/>
    </location>
</feature>
<dbReference type="InterPro" id="IPR003594">
    <property type="entry name" value="HATPase_dom"/>
</dbReference>
<keyword evidence="8" id="KW-1133">Transmembrane helix</keyword>
<dbReference type="SUPFAM" id="SSF52172">
    <property type="entry name" value="CheY-like"/>
    <property type="match status" value="1"/>
</dbReference>
<dbReference type="EMBL" id="CP113088">
    <property type="protein sequence ID" value="WAC01747.1"/>
    <property type="molecule type" value="Genomic_DNA"/>
</dbReference>
<dbReference type="Pfam" id="PF00072">
    <property type="entry name" value="Response_reg"/>
    <property type="match status" value="1"/>
</dbReference>
<dbReference type="Pfam" id="PF02518">
    <property type="entry name" value="HATPase_c"/>
    <property type="match status" value="1"/>
</dbReference>
<comment type="catalytic activity">
    <reaction evidence="1">
        <text>ATP + protein L-histidine = ADP + protein N-phospho-L-histidine.</text>
        <dbReference type="EC" id="2.7.13.3"/>
    </reaction>
</comment>
<feature type="domain" description="Response regulatory" evidence="10">
    <location>
        <begin position="374"/>
        <end position="489"/>
    </location>
</feature>
<dbReference type="FunFam" id="3.30.565.10:FF:000006">
    <property type="entry name" value="Sensor histidine kinase WalK"/>
    <property type="match status" value="1"/>
</dbReference>
<feature type="domain" description="Histidine kinase" evidence="9">
    <location>
        <begin position="130"/>
        <end position="351"/>
    </location>
</feature>
<dbReference type="EC" id="2.7.13.3" evidence="2"/>
<keyword evidence="5" id="KW-0418">Kinase</keyword>
<protein>
    <recommendedName>
        <fullName evidence="2">histidine kinase</fullName>
        <ecNumber evidence="2">2.7.13.3</ecNumber>
    </recommendedName>
</protein>
<dbReference type="Gene3D" id="3.30.565.10">
    <property type="entry name" value="Histidine kinase-like ATPase, C-terminal domain"/>
    <property type="match status" value="1"/>
</dbReference>
<dbReference type="PROSITE" id="PS50109">
    <property type="entry name" value="HIS_KIN"/>
    <property type="match status" value="1"/>
</dbReference>
<keyword evidence="11" id="KW-0067">ATP-binding</keyword>
<dbReference type="Gene3D" id="1.10.287.130">
    <property type="match status" value="1"/>
</dbReference>
<dbReference type="InterPro" id="IPR036097">
    <property type="entry name" value="HisK_dim/P_sf"/>
</dbReference>
<dbReference type="GO" id="GO:0000155">
    <property type="term" value="F:phosphorelay sensor kinase activity"/>
    <property type="evidence" value="ECO:0007669"/>
    <property type="project" value="InterPro"/>
</dbReference>
<dbReference type="PROSITE" id="PS50110">
    <property type="entry name" value="RESPONSE_REGULATORY"/>
    <property type="match status" value="1"/>
</dbReference>
<dbReference type="InterPro" id="IPR011006">
    <property type="entry name" value="CheY-like_superfamily"/>
</dbReference>